<feature type="domain" description="Bacterial Ig-like" evidence="2">
    <location>
        <begin position="208"/>
        <end position="297"/>
    </location>
</feature>
<dbReference type="Gene3D" id="2.60.40.10">
    <property type="entry name" value="Immunoglobulins"/>
    <property type="match status" value="3"/>
</dbReference>
<dbReference type="InterPro" id="IPR008964">
    <property type="entry name" value="Invasin/intimin_cell_adhesion"/>
</dbReference>
<gene>
    <name evidence="3" type="ORF">ET445_04095</name>
</gene>
<dbReference type="Proteomes" id="UP000291259">
    <property type="component" value="Chromosome"/>
</dbReference>
<organism evidence="3 4">
    <name type="scientific">Agromyces protaetiae</name>
    <dbReference type="NCBI Taxonomy" id="2509455"/>
    <lineage>
        <taxon>Bacteria</taxon>
        <taxon>Bacillati</taxon>
        <taxon>Actinomycetota</taxon>
        <taxon>Actinomycetes</taxon>
        <taxon>Micrococcales</taxon>
        <taxon>Microbacteriaceae</taxon>
        <taxon>Agromyces</taxon>
    </lineage>
</organism>
<reference evidence="3 4" key="1">
    <citation type="submission" date="2019-01" db="EMBL/GenBank/DDBJ databases">
        <title>Genome sequencing of strain FW100M-8.</title>
        <authorList>
            <person name="Heo J."/>
            <person name="Kim S.-J."/>
            <person name="Kim J.-S."/>
            <person name="Hong S.-B."/>
            <person name="Kwon S.-W."/>
        </authorList>
    </citation>
    <scope>NUCLEOTIDE SEQUENCE [LARGE SCALE GENOMIC DNA]</scope>
    <source>
        <strain evidence="3 4">FW100M-8</strain>
    </source>
</reference>
<feature type="region of interest" description="Disordered" evidence="1">
    <location>
        <begin position="293"/>
        <end position="315"/>
    </location>
</feature>
<evidence type="ECO:0000313" key="4">
    <source>
        <dbReference type="Proteomes" id="UP000291259"/>
    </source>
</evidence>
<feature type="domain" description="Bacterial Ig-like" evidence="2">
    <location>
        <begin position="104"/>
        <end position="199"/>
    </location>
</feature>
<dbReference type="Pfam" id="PF16640">
    <property type="entry name" value="Big_3_5"/>
    <property type="match status" value="3"/>
</dbReference>
<evidence type="ECO:0000259" key="2">
    <source>
        <dbReference type="Pfam" id="PF16640"/>
    </source>
</evidence>
<dbReference type="GO" id="GO:0005975">
    <property type="term" value="P:carbohydrate metabolic process"/>
    <property type="evidence" value="ECO:0007669"/>
    <property type="project" value="UniProtKB-ARBA"/>
</dbReference>
<dbReference type="SUPFAM" id="SSF49373">
    <property type="entry name" value="Invasin/intimin cell-adhesion fragments"/>
    <property type="match status" value="1"/>
</dbReference>
<dbReference type="AlphaFoldDB" id="A0A4P6FQ49"/>
<dbReference type="InterPro" id="IPR032109">
    <property type="entry name" value="Big_3_5"/>
</dbReference>
<name>A0A4P6FQ49_9MICO</name>
<dbReference type="EMBL" id="CP035491">
    <property type="protein sequence ID" value="QAY72648.1"/>
    <property type="molecule type" value="Genomic_DNA"/>
</dbReference>
<dbReference type="OrthoDB" id="904022at2"/>
<keyword evidence="4" id="KW-1185">Reference proteome</keyword>
<accession>A0A4P6FQ49</accession>
<sequence length="315" mass="31278">MTKVTSSKNPSVVGRSVTFTATVKTTGAPGSPVRTGTVQFRDGSTPLGAPVAVRSNGTASFTTSALSVGPHTIAADYSGTAALTPSTATLVQRVDPTATTTSLRSSANPSTFGRPVTFTAIVRAADAPGWGAPGSAGLIWGGTVEFFDGATSLGNVPVGAGGAASLTTGALGVGVHRITAVYGASVFGGGSSAVLWQTVAKTTTATKLTHSPTSSRPGDPVTFTATVTPRGGGAVGGGFVQFRDGNRILALAVAVAADGKATFTTSALAAGSHRITASYSGSAGLAASSASLTHSVTKPPKAPPAPPRPPWWWRW</sequence>
<feature type="domain" description="Bacterial Ig-like" evidence="2">
    <location>
        <begin position="4"/>
        <end position="91"/>
    </location>
</feature>
<protein>
    <submittedName>
        <fullName evidence="3">Ig-like domain repeat protein</fullName>
    </submittedName>
</protein>
<evidence type="ECO:0000313" key="3">
    <source>
        <dbReference type="EMBL" id="QAY72648.1"/>
    </source>
</evidence>
<feature type="compositionally biased region" description="Pro residues" evidence="1">
    <location>
        <begin position="300"/>
        <end position="315"/>
    </location>
</feature>
<dbReference type="KEGG" id="agf:ET445_04095"/>
<dbReference type="InterPro" id="IPR013783">
    <property type="entry name" value="Ig-like_fold"/>
</dbReference>
<evidence type="ECO:0000256" key="1">
    <source>
        <dbReference type="SAM" id="MobiDB-lite"/>
    </source>
</evidence>
<dbReference type="RefSeq" id="WP_129189075.1">
    <property type="nucleotide sequence ID" value="NZ_CP035491.1"/>
</dbReference>
<proteinExistence type="predicted"/>